<protein>
    <submittedName>
        <fullName evidence="1">Uncharacterized protein</fullName>
    </submittedName>
</protein>
<keyword evidence="2" id="KW-1185">Reference proteome</keyword>
<comment type="caution">
    <text evidence="1">The sequence shown here is derived from an EMBL/GenBank/DDBJ whole genome shotgun (WGS) entry which is preliminary data.</text>
</comment>
<name>A0ACC2WLH3_9TREE</name>
<dbReference type="Proteomes" id="UP001241377">
    <property type="component" value="Unassembled WGS sequence"/>
</dbReference>
<evidence type="ECO:0000313" key="2">
    <source>
        <dbReference type="Proteomes" id="UP001241377"/>
    </source>
</evidence>
<accession>A0ACC2WLH3</accession>
<organism evidence="1 2">
    <name type="scientific">Naganishia cerealis</name>
    <dbReference type="NCBI Taxonomy" id="610337"/>
    <lineage>
        <taxon>Eukaryota</taxon>
        <taxon>Fungi</taxon>
        <taxon>Dikarya</taxon>
        <taxon>Basidiomycota</taxon>
        <taxon>Agaricomycotina</taxon>
        <taxon>Tremellomycetes</taxon>
        <taxon>Filobasidiales</taxon>
        <taxon>Filobasidiaceae</taxon>
        <taxon>Naganishia</taxon>
    </lineage>
</organism>
<sequence length="361" mass="39748">MLSTLAPVTNKVAVFYQATTPPSFGGVMKPAKPGGYRDSCADIAFALSSLKRSSGNATGIEIVLPGHDHANLPSATDDVAWSFPDTEDGIKTAISRGADTLWMNTVLHRQHPLFKLYETDISGPNTVNSTIKYIGQLPEHAEDYDDKAVVNPWLAQSDDTKILANGFPRSLVLSQAAIETQEGFDAGMQRIEHELGLPCVLKPIRGRGSHGVAVVHSIQQLRDHSASLFAECPEILAEEFLNGEEITIAIMPPGEYDTPVGKQPTHWTLPIVIRSMHVNDITPYNGVQPVAENSAAVMPEQYSKDQEEYEKVEKRVKRAGEMMGTRTVARIDCRRDKEGEFKLFDINMKPVSALRKRSRPS</sequence>
<proteinExistence type="predicted"/>
<evidence type="ECO:0000313" key="1">
    <source>
        <dbReference type="EMBL" id="KAJ9112585.1"/>
    </source>
</evidence>
<gene>
    <name evidence="1" type="ORF">QFC19_000604</name>
</gene>
<reference evidence="1" key="1">
    <citation type="submission" date="2023-04" db="EMBL/GenBank/DDBJ databases">
        <title>Draft Genome sequencing of Naganishia species isolated from polar environments using Oxford Nanopore Technology.</title>
        <authorList>
            <person name="Leo P."/>
            <person name="Venkateswaran K."/>
        </authorList>
    </citation>
    <scope>NUCLEOTIDE SEQUENCE</scope>
    <source>
        <strain evidence="1">MNA-CCFEE 5261</strain>
    </source>
</reference>
<dbReference type="EMBL" id="JASBWR010000004">
    <property type="protein sequence ID" value="KAJ9112585.1"/>
    <property type="molecule type" value="Genomic_DNA"/>
</dbReference>